<dbReference type="Pfam" id="PF12890">
    <property type="entry name" value="DHOase"/>
    <property type="match status" value="1"/>
</dbReference>
<evidence type="ECO:0000256" key="1">
    <source>
        <dbReference type="ARBA" id="ARBA00022975"/>
    </source>
</evidence>
<dbReference type="STRING" id="459349.CLOAM1310"/>
<dbReference type="PANTHER" id="PTHR43668:SF2">
    <property type="entry name" value="ALLANTOINASE"/>
    <property type="match status" value="1"/>
</dbReference>
<gene>
    <name evidence="2 4" type="primary">pyrC</name>
    <name evidence="4" type="ordered locus">CLOAM1310</name>
</gene>
<dbReference type="InterPro" id="IPR050138">
    <property type="entry name" value="DHOase/Allantoinase_Hydrolase"/>
</dbReference>
<evidence type="ECO:0000313" key="4">
    <source>
        <dbReference type="EMBL" id="CAO81166.1"/>
    </source>
</evidence>
<comment type="pathway">
    <text evidence="2">Pyrimidine metabolism; UMP biosynthesis via de novo pathway; (S)-dihydroorotate from bicarbonate: step 3/3.</text>
</comment>
<dbReference type="RefSeq" id="WP_015425024.1">
    <property type="nucleotide sequence ID" value="NC_020449.1"/>
</dbReference>
<evidence type="ECO:0000256" key="2">
    <source>
        <dbReference type="HAMAP-Rule" id="MF_00220"/>
    </source>
</evidence>
<dbReference type="GO" id="GO:0005737">
    <property type="term" value="C:cytoplasm"/>
    <property type="evidence" value="ECO:0007669"/>
    <property type="project" value="TreeGrafter"/>
</dbReference>
<dbReference type="GO" id="GO:0004038">
    <property type="term" value="F:allantoinase activity"/>
    <property type="evidence" value="ECO:0007669"/>
    <property type="project" value="TreeGrafter"/>
</dbReference>
<dbReference type="NCBIfam" id="TIGR00857">
    <property type="entry name" value="pyrC_multi"/>
    <property type="match status" value="1"/>
</dbReference>
<feature type="binding site" evidence="2">
    <location>
        <position position="66"/>
    </location>
    <ligand>
        <name>Zn(2+)</name>
        <dbReference type="ChEBI" id="CHEBI:29105"/>
        <label>1</label>
    </ligand>
</feature>
<dbReference type="Gene3D" id="3.20.20.140">
    <property type="entry name" value="Metal-dependent hydrolases"/>
    <property type="match status" value="1"/>
</dbReference>
<feature type="binding site" evidence="2">
    <location>
        <begin position="66"/>
        <end position="68"/>
    </location>
    <ligand>
        <name>substrate</name>
    </ligand>
</feature>
<feature type="binding site" evidence="2">
    <location>
        <position position="236"/>
    </location>
    <ligand>
        <name>Zn(2+)</name>
        <dbReference type="ChEBI" id="CHEBI:29105"/>
        <label>2</label>
    </ligand>
</feature>
<dbReference type="HOGENOM" id="CLU_015572_1_0_0"/>
<dbReference type="InterPro" id="IPR032466">
    <property type="entry name" value="Metal_Hydrolase"/>
</dbReference>
<keyword evidence="5" id="KW-1185">Reference proteome</keyword>
<proteinExistence type="inferred from homology"/>
<feature type="binding site" evidence="2">
    <location>
        <position position="64"/>
    </location>
    <ligand>
        <name>Zn(2+)</name>
        <dbReference type="ChEBI" id="CHEBI:29105"/>
        <label>1</label>
    </ligand>
</feature>
<protein>
    <recommendedName>
        <fullName evidence="2">Dihydroorotase</fullName>
        <shortName evidence="2">DHOase</shortName>
        <ecNumber evidence="2">3.5.2.3</ecNumber>
    </recommendedName>
</protein>
<dbReference type="SUPFAM" id="SSF51338">
    <property type="entry name" value="Composite domain of metallo-dependent hydrolases"/>
    <property type="match status" value="1"/>
</dbReference>
<dbReference type="eggNOG" id="COG0044">
    <property type="taxonomic scope" value="Bacteria"/>
</dbReference>
<dbReference type="SUPFAM" id="SSF51556">
    <property type="entry name" value="Metallo-dependent hydrolases"/>
    <property type="match status" value="1"/>
</dbReference>
<feature type="binding site" evidence="2">
    <location>
        <position position="156"/>
    </location>
    <ligand>
        <name>Zn(2+)</name>
        <dbReference type="ChEBI" id="CHEBI:29105"/>
        <label>1</label>
    </ligand>
</feature>
<comment type="similarity">
    <text evidence="2">Belongs to the metallo-dependent hydrolases superfamily. DHOase family. Class I DHOase subfamily.</text>
</comment>
<evidence type="ECO:0000259" key="3">
    <source>
        <dbReference type="Pfam" id="PF12890"/>
    </source>
</evidence>
<feature type="binding site" evidence="2">
    <location>
        <position position="309"/>
    </location>
    <ligand>
        <name>Zn(2+)</name>
        <dbReference type="ChEBI" id="CHEBI:29105"/>
        <label>1</label>
    </ligand>
</feature>
<feature type="binding site" evidence="2">
    <location>
        <position position="156"/>
    </location>
    <ligand>
        <name>Zn(2+)</name>
        <dbReference type="ChEBI" id="CHEBI:29105"/>
        <label>2</label>
    </ligand>
</feature>
<dbReference type="UniPathway" id="UPA00070">
    <property type="reaction ID" value="UER00117"/>
</dbReference>
<accession>B0VIM5</accession>
<comment type="cofactor">
    <cofactor evidence="2">
        <name>Zn(2+)</name>
        <dbReference type="ChEBI" id="CHEBI:29105"/>
    </cofactor>
    <text evidence="2">Binds 2 Zn(2+) ions per subunit.</text>
</comment>
<dbReference type="EC" id="3.5.2.3" evidence="2"/>
<dbReference type="GO" id="GO:0044205">
    <property type="term" value="P:'de novo' UMP biosynthetic process"/>
    <property type="evidence" value="ECO:0007669"/>
    <property type="project" value="UniProtKB-UniRule"/>
</dbReference>
<feature type="active site" evidence="2">
    <location>
        <position position="309"/>
    </location>
</feature>
<feature type="binding site" evidence="2">
    <location>
        <begin position="327"/>
        <end position="328"/>
    </location>
    <ligand>
        <name>substrate</name>
    </ligand>
</feature>
<evidence type="ECO:0000313" key="5">
    <source>
        <dbReference type="Proteomes" id="UP000002019"/>
    </source>
</evidence>
<dbReference type="HAMAP" id="MF_00220_B">
    <property type="entry name" value="PyrC_classI_B"/>
    <property type="match status" value="1"/>
</dbReference>
<dbReference type="KEGG" id="caci:CLOAM1310"/>
<comment type="caution">
    <text evidence="2">Lacks conserved residue(s) required for the propagation of feature annotation.</text>
</comment>
<dbReference type="GO" id="GO:0006145">
    <property type="term" value="P:purine nucleobase catabolic process"/>
    <property type="evidence" value="ECO:0007669"/>
    <property type="project" value="TreeGrafter"/>
</dbReference>
<feature type="binding site" evidence="2">
    <location>
        <position position="98"/>
    </location>
    <ligand>
        <name>substrate</name>
    </ligand>
</feature>
<feature type="binding site" evidence="2">
    <location>
        <position position="183"/>
    </location>
    <ligand>
        <name>Zn(2+)</name>
        <dbReference type="ChEBI" id="CHEBI:29105"/>
        <label>2</label>
    </ligand>
</feature>
<dbReference type="CDD" id="cd01317">
    <property type="entry name" value="DHOase_IIa"/>
    <property type="match status" value="1"/>
</dbReference>
<reference evidence="4 5" key="1">
    <citation type="journal article" date="2008" name="J. Bacteriol.">
        <title>'Candidatus Cloacamonas acidaminovorans': genome sequence reconstruction provides a first glimpse of a new bacterial division.</title>
        <authorList>
            <person name="Pelletier E."/>
            <person name="Kreimeyer A."/>
            <person name="Bocs S."/>
            <person name="Rouy Z."/>
            <person name="Gyapay G."/>
            <person name="Chouari R."/>
            <person name="Riviere D."/>
            <person name="Ganesan A."/>
            <person name="Daegelen P."/>
            <person name="Sghir A."/>
            <person name="Cohen G.N."/>
            <person name="Medigue C."/>
            <person name="Weissenbach J."/>
            <person name="Le Paslier D."/>
        </authorList>
    </citation>
    <scope>NUCLEOTIDE SEQUENCE [LARGE SCALE GENOMIC DNA]</scope>
    <source>
        <strain evidence="5">Evry</strain>
    </source>
</reference>
<dbReference type="InterPro" id="IPR024403">
    <property type="entry name" value="DHOase_cat"/>
</dbReference>
<dbReference type="GO" id="GO:0004151">
    <property type="term" value="F:dihydroorotase activity"/>
    <property type="evidence" value="ECO:0007669"/>
    <property type="project" value="UniProtKB-UniRule"/>
</dbReference>
<sequence>MKTLIKNANIYQKGNFIKGEILIERKKIVKISGGTASSSYLTDKVDKIIDAKGACVFPGFIDLHSHLRDPGQTYKEDIVTGTKAAAHGGFTAVCAMPNTEPVTDNIASVEYIQLRAKDYGSAKVYVIGAITKQSAGEEIAEMATMKAGGIVAVSDDGKCVQNARLMLSCMKYASNFGLPVIIHPEDYSLAGKGQIHSGKVATKLGLSGIPGLAEEVIIARDIMLAESAGAKLHIAHISTARSIELVKNAKDKGLPVTCEVTPHHLVLNEEANLTFNTNTKMKPPLRSEEDRRACVQALQEGIIDCIATDHSPHADFEKEREFDLAPFGIIGLETAFPVLYKNLVQTGQIDLNRLIEALTTAPAKILNLPGGILAEGKTADLTVIDLEKETLFSAENILSKSKNTPWLNQWFPGRVMCTICDGKITYLDSENE</sequence>
<keyword evidence="2 4" id="KW-0378">Hydrolase</keyword>
<comment type="catalytic activity">
    <reaction evidence="2">
        <text>(S)-dihydroorotate + H2O = N-carbamoyl-L-aspartate + H(+)</text>
        <dbReference type="Rhea" id="RHEA:24296"/>
        <dbReference type="ChEBI" id="CHEBI:15377"/>
        <dbReference type="ChEBI" id="CHEBI:15378"/>
        <dbReference type="ChEBI" id="CHEBI:30864"/>
        <dbReference type="ChEBI" id="CHEBI:32814"/>
        <dbReference type="EC" id="3.5.2.3"/>
    </reaction>
</comment>
<comment type="function">
    <text evidence="2">Catalyzes the reversible cyclization of carbamoyl aspartate to dihydroorotate.</text>
</comment>
<dbReference type="PANTHER" id="PTHR43668">
    <property type="entry name" value="ALLANTOINASE"/>
    <property type="match status" value="1"/>
</dbReference>
<keyword evidence="2" id="KW-0862">Zinc</keyword>
<feature type="domain" description="Dihydroorotase catalytic" evidence="3">
    <location>
        <begin position="55"/>
        <end position="240"/>
    </location>
</feature>
<organism evidence="4 5">
    <name type="scientific">Cloacimonas acidaminovorans (strain Evry)</name>
    <dbReference type="NCBI Taxonomy" id="459349"/>
    <lineage>
        <taxon>Bacteria</taxon>
        <taxon>Pseudomonadati</taxon>
        <taxon>Candidatus Cloacimonadota</taxon>
        <taxon>Candidatus Cloacimonadia</taxon>
        <taxon>Candidatus Cloacimonadales</taxon>
        <taxon>Candidatus Cloacimonadaceae</taxon>
        <taxon>Candidatus Cloacimonas</taxon>
    </lineage>
</organism>
<dbReference type="EMBL" id="CU466930">
    <property type="protein sequence ID" value="CAO81166.1"/>
    <property type="molecule type" value="Genomic_DNA"/>
</dbReference>
<name>B0VIM5_CLOAI</name>
<dbReference type="InterPro" id="IPR011059">
    <property type="entry name" value="Metal-dep_hydrolase_composite"/>
</dbReference>
<dbReference type="Gene3D" id="2.30.40.10">
    <property type="entry name" value="Urease, subunit C, domain 1"/>
    <property type="match status" value="1"/>
</dbReference>
<dbReference type="GO" id="GO:0008270">
    <property type="term" value="F:zinc ion binding"/>
    <property type="evidence" value="ECO:0007669"/>
    <property type="project" value="UniProtKB-UniRule"/>
</dbReference>
<feature type="binding site" evidence="2">
    <location>
        <position position="313"/>
    </location>
    <ligand>
        <name>substrate</name>
    </ligand>
</feature>
<dbReference type="Proteomes" id="UP000002019">
    <property type="component" value="Chromosome"/>
</dbReference>
<dbReference type="InterPro" id="IPR004722">
    <property type="entry name" value="DHOase"/>
</dbReference>
<keyword evidence="1 2" id="KW-0665">Pyrimidine biosynthesis</keyword>
<dbReference type="AlphaFoldDB" id="B0VIM5"/>
<dbReference type="OrthoDB" id="9803027at2"/>
<keyword evidence="2" id="KW-0479">Metal-binding</keyword>